<proteinExistence type="predicted"/>
<name>A0A6J4UD57_9BACT</name>
<organism evidence="1">
    <name type="scientific">uncultured Thermomicrobiales bacterium</name>
    <dbReference type="NCBI Taxonomy" id="1645740"/>
    <lineage>
        <taxon>Bacteria</taxon>
        <taxon>Pseudomonadati</taxon>
        <taxon>Thermomicrobiota</taxon>
        <taxon>Thermomicrobia</taxon>
        <taxon>Thermomicrobiales</taxon>
        <taxon>environmental samples</taxon>
    </lineage>
</organism>
<gene>
    <name evidence="1" type="ORF">AVDCRST_MAG33-549</name>
</gene>
<evidence type="ECO:0000313" key="1">
    <source>
        <dbReference type="EMBL" id="CAA9546963.1"/>
    </source>
</evidence>
<dbReference type="AlphaFoldDB" id="A0A6J4UD57"/>
<protein>
    <submittedName>
        <fullName evidence="1">Uncharacterized protein</fullName>
    </submittedName>
</protein>
<reference evidence="1" key="1">
    <citation type="submission" date="2020-02" db="EMBL/GenBank/DDBJ databases">
        <authorList>
            <person name="Meier V. D."/>
        </authorList>
    </citation>
    <scope>NUCLEOTIDE SEQUENCE</scope>
    <source>
        <strain evidence="1">AVDCRST_MAG33</strain>
    </source>
</reference>
<accession>A0A6J4UD57</accession>
<dbReference type="EMBL" id="CADCWK010000043">
    <property type="protein sequence ID" value="CAA9546963.1"/>
    <property type="molecule type" value="Genomic_DNA"/>
</dbReference>
<sequence>MSSQAMVRGIVAGIAGVAAMTAVEKIEQRLTHRPDSYVPAKTLAALIGRKPERHGHDRTLNWTMHWGQGILLGAARGFMAERGFRGPVGSFLFLNLRLLNDQTLENATGVGSLPWTWPVDEQVIDLLHKGVYAFTTGAVADRLVHGPKGMSRPRRPWKVR</sequence>